<comment type="caution">
    <text evidence="1">The sequence shown here is derived from an EMBL/GenBank/DDBJ whole genome shotgun (WGS) entry which is preliminary data.</text>
</comment>
<dbReference type="AlphaFoldDB" id="A0A9N8IZ24"/>
<accession>A0A9N8IZ24</accession>
<dbReference type="EMBL" id="CAIJDE010000029">
    <property type="protein sequence ID" value="CAC9973178.1"/>
    <property type="molecule type" value="Genomic_DNA"/>
</dbReference>
<gene>
    <name evidence="1" type="ORF">FLAPXU55_00857</name>
</gene>
<dbReference type="Proteomes" id="UP000533639">
    <property type="component" value="Unassembled WGS sequence"/>
</dbReference>
<evidence type="ECO:0000313" key="2">
    <source>
        <dbReference type="Proteomes" id="UP000533639"/>
    </source>
</evidence>
<name>A0A9N8IZ24_9FLAO</name>
<organism evidence="1 2">
    <name type="scientific">Flavobacterium panici</name>
    <dbReference type="NCBI Taxonomy" id="2654843"/>
    <lineage>
        <taxon>Bacteria</taxon>
        <taxon>Pseudomonadati</taxon>
        <taxon>Bacteroidota</taxon>
        <taxon>Flavobacteriia</taxon>
        <taxon>Flavobacteriales</taxon>
        <taxon>Flavobacteriaceae</taxon>
        <taxon>Flavobacterium</taxon>
    </lineage>
</organism>
<evidence type="ECO:0000313" key="1">
    <source>
        <dbReference type="EMBL" id="CAC9973178.1"/>
    </source>
</evidence>
<proteinExistence type="predicted"/>
<keyword evidence="2" id="KW-1185">Reference proteome</keyword>
<sequence length="181" mass="21221">MKLSVILFLFTSLSFAQMLNYEMMKKDLLNDVIRQEAFNKGETFIATKIDSVNVEHLLKLMLEKPYINNSDIESESLILTGEELQYLSEGIRKQYKKEWKEDDFSNRKLIKKSDILEYLDKYTNNQVIMISDPIYIKTDNTVCIYLAKLCRTTGYGSSSIVLYTKKGEIWKKSFDIVEDNY</sequence>
<reference evidence="1 2" key="1">
    <citation type="submission" date="2020-06" db="EMBL/GenBank/DDBJ databases">
        <authorList>
            <person name="Criscuolo A."/>
        </authorList>
    </citation>
    <scope>NUCLEOTIDE SEQUENCE [LARGE SCALE GENOMIC DNA]</scope>
    <source>
        <strain evidence="1">PXU-55</strain>
    </source>
</reference>
<protein>
    <submittedName>
        <fullName evidence="1">Uncharacterized protein</fullName>
    </submittedName>
</protein>
<dbReference type="RefSeq" id="WP_180856737.1">
    <property type="nucleotide sequence ID" value="NZ_CAIJDE010000029.1"/>
</dbReference>